<dbReference type="PANTHER" id="PTHR20883">
    <property type="entry name" value="PHYTANOYL-COA DIOXYGENASE DOMAIN CONTAINING 1"/>
    <property type="match status" value="1"/>
</dbReference>
<dbReference type="AlphaFoldDB" id="A0A1C5IQA9"/>
<sequence>MMRVTGEDLPHRFRQEGYLAIEGFLERETLSQLRAAADLAFEQIIGQTVSLRTAHPRLTWWRLPDGRPYVFKIKPVVDLAPAFAGVAASEDIGFLASSMLSAKATLMEDKVTYKAALADPAGWADLPVFGEEVRKHSDASYFAARGYDRVITVALCLDDCPAAAGALQVWPGSHRRPVRHEPTPNQGPVVPDDDAPDDQAVTLEASAGSLLAWDAALVHASGPNSTDRPRRLLVLGYSASGS</sequence>
<dbReference type="PANTHER" id="PTHR20883:SF48">
    <property type="entry name" value="ECTOINE DIOXYGENASE"/>
    <property type="match status" value="1"/>
</dbReference>
<evidence type="ECO:0000313" key="3">
    <source>
        <dbReference type="Proteomes" id="UP000199360"/>
    </source>
</evidence>
<proteinExistence type="predicted"/>
<name>A0A1C5IQA9_9ACTN</name>
<dbReference type="OrthoDB" id="9791262at2"/>
<dbReference type="GO" id="GO:0005506">
    <property type="term" value="F:iron ion binding"/>
    <property type="evidence" value="ECO:0007669"/>
    <property type="project" value="UniProtKB-ARBA"/>
</dbReference>
<gene>
    <name evidence="2" type="ORF">GA0070213_106351</name>
</gene>
<keyword evidence="3" id="KW-1185">Reference proteome</keyword>
<dbReference type="InterPro" id="IPR008775">
    <property type="entry name" value="Phytyl_CoA_dOase-like"/>
</dbReference>
<dbReference type="STRING" id="745366.GA0070213_106351"/>
<dbReference type="Pfam" id="PF05721">
    <property type="entry name" value="PhyH"/>
    <property type="match status" value="1"/>
</dbReference>
<keyword evidence="2" id="KW-0560">Oxidoreductase</keyword>
<keyword evidence="2" id="KW-0223">Dioxygenase</keyword>
<dbReference type="Gene3D" id="2.60.120.620">
    <property type="entry name" value="q2cbj1_9rhob like domain"/>
    <property type="match status" value="1"/>
</dbReference>
<accession>A0A1C5IQA9</accession>
<feature type="region of interest" description="Disordered" evidence="1">
    <location>
        <begin position="174"/>
        <end position="196"/>
    </location>
</feature>
<protein>
    <submittedName>
        <fullName evidence="2">Phytanoyl-CoA dioxygenase (PhyH)</fullName>
    </submittedName>
</protein>
<dbReference type="GO" id="GO:0016706">
    <property type="term" value="F:2-oxoglutarate-dependent dioxygenase activity"/>
    <property type="evidence" value="ECO:0007669"/>
    <property type="project" value="UniProtKB-ARBA"/>
</dbReference>
<reference evidence="3" key="1">
    <citation type="submission" date="2016-06" db="EMBL/GenBank/DDBJ databases">
        <authorList>
            <person name="Varghese N."/>
            <person name="Submissions Spin"/>
        </authorList>
    </citation>
    <scope>NUCLEOTIDE SEQUENCE [LARGE SCALE GENOMIC DNA]</scope>
    <source>
        <strain evidence="3">DSM 45647</strain>
    </source>
</reference>
<dbReference type="Proteomes" id="UP000199360">
    <property type="component" value="Unassembled WGS sequence"/>
</dbReference>
<organism evidence="2 3">
    <name type="scientific">Micromonospora humi</name>
    <dbReference type="NCBI Taxonomy" id="745366"/>
    <lineage>
        <taxon>Bacteria</taxon>
        <taxon>Bacillati</taxon>
        <taxon>Actinomycetota</taxon>
        <taxon>Actinomycetes</taxon>
        <taxon>Micromonosporales</taxon>
        <taxon>Micromonosporaceae</taxon>
        <taxon>Micromonospora</taxon>
    </lineage>
</organism>
<dbReference type="EMBL" id="FMDM01000006">
    <property type="protein sequence ID" value="SCG60505.1"/>
    <property type="molecule type" value="Genomic_DNA"/>
</dbReference>
<evidence type="ECO:0000256" key="1">
    <source>
        <dbReference type="SAM" id="MobiDB-lite"/>
    </source>
</evidence>
<evidence type="ECO:0000313" key="2">
    <source>
        <dbReference type="EMBL" id="SCG60505.1"/>
    </source>
</evidence>
<dbReference type="SUPFAM" id="SSF51197">
    <property type="entry name" value="Clavaminate synthase-like"/>
    <property type="match status" value="1"/>
</dbReference>